<proteinExistence type="predicted"/>
<accession>A0ABM8ICC3</accession>
<gene>
    <name evidence="2" type="ORF">BSYN_18890</name>
</gene>
<evidence type="ECO:0000313" key="3">
    <source>
        <dbReference type="Proteomes" id="UP001496674"/>
    </source>
</evidence>
<dbReference type="EMBL" id="AP028055">
    <property type="protein sequence ID" value="BEG99624.1"/>
    <property type="molecule type" value="Genomic_DNA"/>
</dbReference>
<evidence type="ECO:0000313" key="2">
    <source>
        <dbReference type="EMBL" id="BEG99624.1"/>
    </source>
</evidence>
<evidence type="ECO:0000256" key="1">
    <source>
        <dbReference type="SAM" id="Phobius"/>
    </source>
</evidence>
<keyword evidence="3" id="KW-1185">Reference proteome</keyword>
<reference evidence="2 3" key="1">
    <citation type="submission" date="2023-04" db="EMBL/GenBank/DDBJ databases">
        <title>Draft genome sequence of acteroides sedimenti strain YN3PY1.</title>
        <authorList>
            <person name="Yoshida N."/>
        </authorList>
    </citation>
    <scope>NUCLEOTIDE SEQUENCE [LARGE SCALE GENOMIC DNA]</scope>
    <source>
        <strain evidence="2 3">YN3PY1</strain>
    </source>
</reference>
<dbReference type="RefSeq" id="WP_353330306.1">
    <property type="nucleotide sequence ID" value="NZ_AP028055.1"/>
</dbReference>
<keyword evidence="1" id="KW-0472">Membrane</keyword>
<keyword evidence="1" id="KW-0812">Transmembrane</keyword>
<organism evidence="2 3">
    <name type="scientific">Bacteroides sedimenti</name>
    <dbReference type="NCBI Taxonomy" id="2136147"/>
    <lineage>
        <taxon>Bacteria</taxon>
        <taxon>Pseudomonadati</taxon>
        <taxon>Bacteroidota</taxon>
        <taxon>Bacteroidia</taxon>
        <taxon>Bacteroidales</taxon>
        <taxon>Bacteroidaceae</taxon>
        <taxon>Bacteroides</taxon>
    </lineage>
</organism>
<dbReference type="Proteomes" id="UP001496674">
    <property type="component" value="Chromosome"/>
</dbReference>
<feature type="transmembrane region" description="Helical" evidence="1">
    <location>
        <begin position="6"/>
        <end position="26"/>
    </location>
</feature>
<keyword evidence="1" id="KW-1133">Transmembrane helix</keyword>
<name>A0ABM8ICC3_9BACE</name>
<evidence type="ECO:0008006" key="4">
    <source>
        <dbReference type="Google" id="ProtNLM"/>
    </source>
</evidence>
<protein>
    <recommendedName>
        <fullName evidence="4">DUF4097 domain-containing protein</fullName>
    </recommendedName>
</protein>
<sequence length="269" mass="30653">MRRTTIILFGLVLSLLLFSVIFVFYLKNFEPEREFCQTGPDSHFAGKFDSINVATCKVLKLVDNNVGNSGRIVGQLNVLPCRNLTEKGKFYFPVEFASLITRQVKGDTLVLRFDLKNKKAEALFSKKHSRTFFPDFYLYTDSASRIFLHNEIGKFNILLKGVTLHEASVYASHSQATIDSCRIERLNVAGNYPDINLLRSTIKTFNLDLDCLYNWKIDNCKINEENLTGGGNHQIFLPKSECRKMTWLGKRKGATLNVSLESDKVSIKF</sequence>